<dbReference type="OrthoDB" id="7210843at2"/>
<comment type="caution">
    <text evidence="5">The sequence shown here is derived from an EMBL/GenBank/DDBJ whole genome shotgun (WGS) entry which is preliminary data.</text>
</comment>
<dbReference type="RefSeq" id="WP_101719313.1">
    <property type="nucleotide sequence ID" value="NZ_PJRS01000038.1"/>
</dbReference>
<evidence type="ECO:0000313" key="6">
    <source>
        <dbReference type="Proteomes" id="UP000234479"/>
    </source>
</evidence>
<dbReference type="Gene3D" id="1.10.10.60">
    <property type="entry name" value="Homeodomain-like"/>
    <property type="match status" value="1"/>
</dbReference>
<evidence type="ECO:0000256" key="2">
    <source>
        <dbReference type="ARBA" id="ARBA00023125"/>
    </source>
</evidence>
<feature type="domain" description="HTH araC/xylS-type" evidence="4">
    <location>
        <begin position="43"/>
        <end position="141"/>
    </location>
</feature>
<evidence type="ECO:0000313" key="5">
    <source>
        <dbReference type="EMBL" id="PLR22634.1"/>
    </source>
</evidence>
<dbReference type="InterPro" id="IPR050204">
    <property type="entry name" value="AraC_XylS_family_regulators"/>
</dbReference>
<dbReference type="GO" id="GO:0003700">
    <property type="term" value="F:DNA-binding transcription factor activity"/>
    <property type="evidence" value="ECO:0007669"/>
    <property type="project" value="InterPro"/>
</dbReference>
<organism evidence="5 6">
    <name type="scientific">Caulobacter zeae</name>
    <dbReference type="NCBI Taxonomy" id="2055137"/>
    <lineage>
        <taxon>Bacteria</taxon>
        <taxon>Pseudomonadati</taxon>
        <taxon>Pseudomonadota</taxon>
        <taxon>Alphaproteobacteria</taxon>
        <taxon>Caulobacterales</taxon>
        <taxon>Caulobacteraceae</taxon>
        <taxon>Caulobacter</taxon>
    </lineage>
</organism>
<name>A0A2N5D990_9CAUL</name>
<dbReference type="SUPFAM" id="SSF46689">
    <property type="entry name" value="Homeodomain-like"/>
    <property type="match status" value="2"/>
</dbReference>
<keyword evidence="1" id="KW-0805">Transcription regulation</keyword>
<keyword evidence="2" id="KW-0238">DNA-binding</keyword>
<dbReference type="EMBL" id="PJRS01000038">
    <property type="protein sequence ID" value="PLR22634.1"/>
    <property type="molecule type" value="Genomic_DNA"/>
</dbReference>
<dbReference type="PRINTS" id="PR00032">
    <property type="entry name" value="HTHARAC"/>
</dbReference>
<dbReference type="InterPro" id="IPR009057">
    <property type="entry name" value="Homeodomain-like_sf"/>
</dbReference>
<evidence type="ECO:0000259" key="4">
    <source>
        <dbReference type="PROSITE" id="PS01124"/>
    </source>
</evidence>
<keyword evidence="6" id="KW-1185">Reference proteome</keyword>
<dbReference type="PROSITE" id="PS01124">
    <property type="entry name" value="HTH_ARAC_FAMILY_2"/>
    <property type="match status" value="1"/>
</dbReference>
<dbReference type="InterPro" id="IPR020449">
    <property type="entry name" value="Tscrpt_reg_AraC-type_HTH"/>
</dbReference>
<sequence>MAQIEITGEPSTDLVRHAPALVEHPTVPIEPSRWEGLLPWQARRVRDYVDGDLGGRLSIRTAAERAKLSPSYFSRRFRQSFGVTFSRFVALRRIEHAQSMMIRSTTSLCQIALACGFTDQAHFTRTFGGMTGSTPSQWRRTAMVRGHQAEAVGSC</sequence>
<evidence type="ECO:0000256" key="3">
    <source>
        <dbReference type="ARBA" id="ARBA00023163"/>
    </source>
</evidence>
<reference evidence="5 6" key="1">
    <citation type="submission" date="2017-12" db="EMBL/GenBank/DDBJ databases">
        <title>The genome sequence of Caulobacter sp. 410.</title>
        <authorList>
            <person name="Gao J."/>
            <person name="Mao X."/>
            <person name="Sun J."/>
        </authorList>
    </citation>
    <scope>NUCLEOTIDE SEQUENCE [LARGE SCALE GENOMIC DNA]</scope>
    <source>
        <strain evidence="5 6">410</strain>
    </source>
</reference>
<keyword evidence="3" id="KW-0804">Transcription</keyword>
<dbReference type="PANTHER" id="PTHR46796:SF14">
    <property type="entry name" value="TRANSCRIPTIONAL REGULATORY PROTEIN"/>
    <property type="match status" value="1"/>
</dbReference>
<dbReference type="GO" id="GO:0043565">
    <property type="term" value="F:sequence-specific DNA binding"/>
    <property type="evidence" value="ECO:0007669"/>
    <property type="project" value="InterPro"/>
</dbReference>
<proteinExistence type="predicted"/>
<dbReference type="SMART" id="SM00342">
    <property type="entry name" value="HTH_ARAC"/>
    <property type="match status" value="1"/>
</dbReference>
<dbReference type="InterPro" id="IPR018060">
    <property type="entry name" value="HTH_AraC"/>
</dbReference>
<evidence type="ECO:0000256" key="1">
    <source>
        <dbReference type="ARBA" id="ARBA00023015"/>
    </source>
</evidence>
<accession>A0A2N5D990</accession>
<gene>
    <name evidence="5" type="ORF">SGCZBJ_17825</name>
</gene>
<dbReference type="PANTHER" id="PTHR46796">
    <property type="entry name" value="HTH-TYPE TRANSCRIPTIONAL ACTIVATOR RHAS-RELATED"/>
    <property type="match status" value="1"/>
</dbReference>
<dbReference type="Proteomes" id="UP000234479">
    <property type="component" value="Unassembled WGS sequence"/>
</dbReference>
<dbReference type="AlphaFoldDB" id="A0A2N5D990"/>
<protein>
    <submittedName>
        <fullName evidence="5">AraC family transcriptional regulator</fullName>
    </submittedName>
</protein>
<dbReference type="Pfam" id="PF12833">
    <property type="entry name" value="HTH_18"/>
    <property type="match status" value="1"/>
</dbReference>